<feature type="transmembrane region" description="Helical" evidence="7">
    <location>
        <begin position="159"/>
        <end position="188"/>
    </location>
</feature>
<keyword evidence="4 7" id="KW-0812">Transmembrane</keyword>
<dbReference type="Pfam" id="PF05977">
    <property type="entry name" value="MFS_3"/>
    <property type="match status" value="1"/>
</dbReference>
<dbReference type="Proteomes" id="UP001144110">
    <property type="component" value="Unassembled WGS sequence"/>
</dbReference>
<evidence type="ECO:0000256" key="3">
    <source>
        <dbReference type="ARBA" id="ARBA00022475"/>
    </source>
</evidence>
<feature type="transmembrane region" description="Helical" evidence="7">
    <location>
        <begin position="288"/>
        <end position="305"/>
    </location>
</feature>
<gene>
    <name evidence="9" type="ORF">OD816_000162</name>
</gene>
<comment type="subcellular location">
    <subcellularLocation>
        <location evidence="1">Cell membrane</location>
        <topology evidence="1">Multi-pass membrane protein</topology>
    </subcellularLocation>
</comment>
<keyword evidence="3" id="KW-1003">Cell membrane</keyword>
<comment type="caution">
    <text evidence="9">The sequence shown here is derived from an EMBL/GenBank/DDBJ whole genome shotgun (WGS) entry which is preliminary data.</text>
</comment>
<sequence length="405" mass="46321">MISWQETPLKFRDFNFFIVGYFVSVVGTWLHNTAQVWLVYKLTYSSFYLGLFSFLTSFPGFLLVLFGGFLIDFFDRKFLLVFTTFLSIFPPLILGILTEFNLLNYWSFTLLAFLLGILNTFEVPLRQVFISELVPFSLITKSVSFLSLSLNTARMVGPFLAGLIFSSIGFAYCFYLNSLTFLFFLFMLTQIKILPKVKKEKKDLKTLYKEPIIFLKKEKNILALLLSVGVFTFFGSSIVILLPLIIHTFFQKGSKEFAFLSSFIGLGAISGALFVIFKKNLKNEIKHLLKATFLLAIGITGLNFIKNWHLTKIFCVLIGFSFTNFFPVANSFIQKNTPLYIRGRIISLFILAYLGIYPLGDLFIGFLAEYINLHIVLVINVLFLITLNFILLKSTIKSKNVTFCS</sequence>
<feature type="transmembrane region" description="Helical" evidence="7">
    <location>
        <begin position="257"/>
        <end position="276"/>
    </location>
</feature>
<evidence type="ECO:0000259" key="8">
    <source>
        <dbReference type="PROSITE" id="PS50850"/>
    </source>
</evidence>
<dbReference type="Gene3D" id="1.20.1250.20">
    <property type="entry name" value="MFS general substrate transporter like domains"/>
    <property type="match status" value="1"/>
</dbReference>
<feature type="transmembrane region" description="Helical" evidence="7">
    <location>
        <begin position="133"/>
        <end position="153"/>
    </location>
</feature>
<dbReference type="PANTHER" id="PTHR23513">
    <property type="entry name" value="INTEGRAL MEMBRANE EFFLUX PROTEIN-RELATED"/>
    <property type="match status" value="1"/>
</dbReference>
<dbReference type="InterPro" id="IPR036259">
    <property type="entry name" value="MFS_trans_sf"/>
</dbReference>
<feature type="transmembrane region" description="Helical" evidence="7">
    <location>
        <begin position="103"/>
        <end position="121"/>
    </location>
</feature>
<dbReference type="EMBL" id="JAPHEG010000001">
    <property type="protein sequence ID" value="MDF2952917.1"/>
    <property type="molecule type" value="Genomic_DNA"/>
</dbReference>
<evidence type="ECO:0000256" key="7">
    <source>
        <dbReference type="SAM" id="Phobius"/>
    </source>
</evidence>
<evidence type="ECO:0000256" key="1">
    <source>
        <dbReference type="ARBA" id="ARBA00004651"/>
    </source>
</evidence>
<reference evidence="9" key="1">
    <citation type="submission" date="2022-11" db="EMBL/GenBank/DDBJ databases">
        <title>Candidatus Alkanophaga archaea from heated hydrothermal vent sediment oxidize petroleum alkanes.</title>
        <authorList>
            <person name="Zehnle H."/>
            <person name="Laso-Perez R."/>
            <person name="Lipp J."/>
            <person name="Teske A."/>
            <person name="Wegener G."/>
        </authorList>
    </citation>
    <scope>NUCLEOTIDE SEQUENCE</scope>
    <source>
        <strain evidence="9">MCA70</strain>
    </source>
</reference>
<dbReference type="PANTHER" id="PTHR23513:SF11">
    <property type="entry name" value="STAPHYLOFERRIN A TRANSPORTER"/>
    <property type="match status" value="1"/>
</dbReference>
<evidence type="ECO:0000256" key="6">
    <source>
        <dbReference type="ARBA" id="ARBA00023136"/>
    </source>
</evidence>
<dbReference type="CDD" id="cd06173">
    <property type="entry name" value="MFS_MefA_like"/>
    <property type="match status" value="1"/>
</dbReference>
<protein>
    <submittedName>
        <fullName evidence="9">Arabinose efflux permease AraJ</fullName>
    </submittedName>
</protein>
<dbReference type="GO" id="GO:0022857">
    <property type="term" value="F:transmembrane transporter activity"/>
    <property type="evidence" value="ECO:0007669"/>
    <property type="project" value="InterPro"/>
</dbReference>
<keyword evidence="2" id="KW-0813">Transport</keyword>
<proteinExistence type="predicted"/>
<accession>A0AAE3TEE7</accession>
<evidence type="ECO:0000256" key="5">
    <source>
        <dbReference type="ARBA" id="ARBA00022989"/>
    </source>
</evidence>
<dbReference type="PROSITE" id="PS50850">
    <property type="entry name" value="MFS"/>
    <property type="match status" value="1"/>
</dbReference>
<feature type="transmembrane region" description="Helical" evidence="7">
    <location>
        <begin position="78"/>
        <end position="97"/>
    </location>
</feature>
<keyword evidence="6 7" id="KW-0472">Membrane</keyword>
<dbReference type="GO" id="GO:0005886">
    <property type="term" value="C:plasma membrane"/>
    <property type="evidence" value="ECO:0007669"/>
    <property type="project" value="UniProtKB-SubCell"/>
</dbReference>
<keyword evidence="5 7" id="KW-1133">Transmembrane helix</keyword>
<feature type="transmembrane region" description="Helical" evidence="7">
    <location>
        <begin position="311"/>
        <end position="333"/>
    </location>
</feature>
<feature type="transmembrane region" description="Helical" evidence="7">
    <location>
        <begin position="373"/>
        <end position="392"/>
    </location>
</feature>
<feature type="transmembrane region" description="Helical" evidence="7">
    <location>
        <begin position="12"/>
        <end position="31"/>
    </location>
</feature>
<organism evidence="9 10">
    <name type="scientific">Candidatus Thermodesulfobacterium syntrophicum</name>
    <dbReference type="NCBI Taxonomy" id="3060442"/>
    <lineage>
        <taxon>Bacteria</taxon>
        <taxon>Pseudomonadati</taxon>
        <taxon>Thermodesulfobacteriota</taxon>
        <taxon>Thermodesulfobacteria</taxon>
        <taxon>Thermodesulfobacteriales</taxon>
        <taxon>Thermodesulfobacteriaceae</taxon>
        <taxon>Thermodesulfobacterium</taxon>
    </lineage>
</organism>
<feature type="transmembrane region" description="Helical" evidence="7">
    <location>
        <begin position="51"/>
        <end position="71"/>
    </location>
</feature>
<feature type="transmembrane region" description="Helical" evidence="7">
    <location>
        <begin position="221"/>
        <end position="245"/>
    </location>
</feature>
<evidence type="ECO:0000256" key="2">
    <source>
        <dbReference type="ARBA" id="ARBA00022448"/>
    </source>
</evidence>
<dbReference type="SUPFAM" id="SSF103473">
    <property type="entry name" value="MFS general substrate transporter"/>
    <property type="match status" value="1"/>
</dbReference>
<feature type="transmembrane region" description="Helical" evidence="7">
    <location>
        <begin position="345"/>
        <end position="367"/>
    </location>
</feature>
<feature type="domain" description="Major facilitator superfamily (MFS) profile" evidence="8">
    <location>
        <begin position="8"/>
        <end position="398"/>
    </location>
</feature>
<evidence type="ECO:0000313" key="10">
    <source>
        <dbReference type="Proteomes" id="UP001144110"/>
    </source>
</evidence>
<dbReference type="AlphaFoldDB" id="A0AAE3TEE7"/>
<evidence type="ECO:0000313" key="9">
    <source>
        <dbReference type="EMBL" id="MDF2952917.1"/>
    </source>
</evidence>
<dbReference type="InterPro" id="IPR020846">
    <property type="entry name" value="MFS_dom"/>
</dbReference>
<name>A0AAE3TEE7_9BACT</name>
<dbReference type="InterPro" id="IPR010290">
    <property type="entry name" value="TM_effector"/>
</dbReference>
<evidence type="ECO:0000256" key="4">
    <source>
        <dbReference type="ARBA" id="ARBA00022692"/>
    </source>
</evidence>